<feature type="region of interest" description="Disordered" evidence="1">
    <location>
        <begin position="156"/>
        <end position="193"/>
    </location>
</feature>
<feature type="domain" description="DUF305" evidence="3">
    <location>
        <begin position="36"/>
        <end position="191"/>
    </location>
</feature>
<accession>A0ABS7RP77</accession>
<evidence type="ECO:0000313" key="5">
    <source>
        <dbReference type="Proteomes" id="UP000754710"/>
    </source>
</evidence>
<comment type="caution">
    <text evidence="4">The sequence shown here is derived from an EMBL/GenBank/DDBJ whole genome shotgun (WGS) entry which is preliminary data.</text>
</comment>
<dbReference type="Proteomes" id="UP000754710">
    <property type="component" value="Unassembled WGS sequence"/>
</dbReference>
<dbReference type="Gene3D" id="1.20.1260.10">
    <property type="match status" value="1"/>
</dbReference>
<dbReference type="Pfam" id="PF03713">
    <property type="entry name" value="DUF305"/>
    <property type="match status" value="1"/>
</dbReference>
<reference evidence="4 5" key="1">
    <citation type="submission" date="2021-08" db="EMBL/GenBank/DDBJ databases">
        <title>Nocardioides bacterium WL0053 sp. nov., isolated from the sediment.</title>
        <authorList>
            <person name="Wang L."/>
            <person name="Zhang D."/>
            <person name="Zhang A."/>
        </authorList>
    </citation>
    <scope>NUCLEOTIDE SEQUENCE [LARGE SCALE GENOMIC DNA]</scope>
    <source>
        <strain evidence="4 5">WL0053</strain>
    </source>
</reference>
<organism evidence="4 5">
    <name type="scientific">Nocardioides jiangsuensis</name>
    <dbReference type="NCBI Taxonomy" id="2866161"/>
    <lineage>
        <taxon>Bacteria</taxon>
        <taxon>Bacillati</taxon>
        <taxon>Actinomycetota</taxon>
        <taxon>Actinomycetes</taxon>
        <taxon>Propionibacteriales</taxon>
        <taxon>Nocardioidaceae</taxon>
        <taxon>Nocardioides</taxon>
    </lineage>
</organism>
<dbReference type="InterPro" id="IPR005183">
    <property type="entry name" value="DUF305_CopM-like"/>
</dbReference>
<dbReference type="RefSeq" id="WP_221026634.1">
    <property type="nucleotide sequence ID" value="NZ_JAIEZQ010000003.1"/>
</dbReference>
<evidence type="ECO:0000259" key="3">
    <source>
        <dbReference type="Pfam" id="PF03713"/>
    </source>
</evidence>
<feature type="chain" id="PRO_5047331076" evidence="2">
    <location>
        <begin position="26"/>
        <end position="193"/>
    </location>
</feature>
<dbReference type="PROSITE" id="PS51257">
    <property type="entry name" value="PROKAR_LIPOPROTEIN"/>
    <property type="match status" value="1"/>
</dbReference>
<dbReference type="EMBL" id="JAIEZQ010000003">
    <property type="protein sequence ID" value="MBY9076858.1"/>
    <property type="molecule type" value="Genomic_DNA"/>
</dbReference>
<evidence type="ECO:0000313" key="4">
    <source>
        <dbReference type="EMBL" id="MBY9076858.1"/>
    </source>
</evidence>
<name>A0ABS7RP77_9ACTN</name>
<dbReference type="PANTHER" id="PTHR36933">
    <property type="entry name" value="SLL0788 PROTEIN"/>
    <property type="match status" value="1"/>
</dbReference>
<evidence type="ECO:0000256" key="2">
    <source>
        <dbReference type="SAM" id="SignalP"/>
    </source>
</evidence>
<sequence>MRHLRALAAASLLVALAGCAESSDAGSGGAGHNEADVSFAGDMIQHHAQALQMVDLTMGRDLDPEVGALADDIRAAQTPEIEKMADWLEEWDEPVPETVRDHANAHGDDTAMEHGTDVPGMMGAEEMESLEKASDAEFQDLWLEMMIEHHEGAVEMAQEEQEAGESAQATDLAEDIETSQTQEIETMEGLLGR</sequence>
<feature type="signal peptide" evidence="2">
    <location>
        <begin position="1"/>
        <end position="25"/>
    </location>
</feature>
<keyword evidence="2" id="KW-0732">Signal</keyword>
<proteinExistence type="predicted"/>
<keyword evidence="5" id="KW-1185">Reference proteome</keyword>
<evidence type="ECO:0000256" key="1">
    <source>
        <dbReference type="SAM" id="MobiDB-lite"/>
    </source>
</evidence>
<gene>
    <name evidence="4" type="ORF">K1X13_18665</name>
</gene>
<dbReference type="InterPro" id="IPR012347">
    <property type="entry name" value="Ferritin-like"/>
</dbReference>
<dbReference type="PANTHER" id="PTHR36933:SF1">
    <property type="entry name" value="SLL0788 PROTEIN"/>
    <property type="match status" value="1"/>
</dbReference>
<protein>
    <submittedName>
        <fullName evidence="4">DUF305 domain-containing protein</fullName>
    </submittedName>
</protein>